<organism evidence="8 9">
    <name type="scientific">Duganella lactea</name>
    <dbReference type="NCBI Taxonomy" id="2692173"/>
    <lineage>
        <taxon>Bacteria</taxon>
        <taxon>Pseudomonadati</taxon>
        <taxon>Pseudomonadota</taxon>
        <taxon>Betaproteobacteria</taxon>
        <taxon>Burkholderiales</taxon>
        <taxon>Oxalobacteraceae</taxon>
        <taxon>Telluria group</taxon>
        <taxon>Duganella</taxon>
    </lineage>
</organism>
<dbReference type="EMBL" id="WWCP01000006">
    <property type="protein sequence ID" value="MYM81890.1"/>
    <property type="molecule type" value="Genomic_DNA"/>
</dbReference>
<evidence type="ECO:0000313" key="9">
    <source>
        <dbReference type="Proteomes" id="UP000474565"/>
    </source>
</evidence>
<comment type="cofactor">
    <cofactor evidence="5">
        <name>[2Fe-2S] cluster</name>
        <dbReference type="ChEBI" id="CHEBI:190135"/>
    </cofactor>
</comment>
<comment type="similarity">
    <text evidence="6">Belongs to the bacterial ring-hydroxylating dioxygenase ferredoxin component family.</text>
</comment>
<accession>A0A6L8MFV9</accession>
<gene>
    <name evidence="8" type="ORF">GTP44_07945</name>
</gene>
<dbReference type="Proteomes" id="UP000474565">
    <property type="component" value="Unassembled WGS sequence"/>
</dbReference>
<keyword evidence="3" id="KW-0408">Iron</keyword>
<evidence type="ECO:0000256" key="2">
    <source>
        <dbReference type="ARBA" id="ARBA00022723"/>
    </source>
</evidence>
<evidence type="ECO:0000313" key="8">
    <source>
        <dbReference type="EMBL" id="MYM81890.1"/>
    </source>
</evidence>
<evidence type="ECO:0000256" key="5">
    <source>
        <dbReference type="ARBA" id="ARBA00034078"/>
    </source>
</evidence>
<dbReference type="CDD" id="cd03528">
    <property type="entry name" value="Rieske_RO_ferredoxin"/>
    <property type="match status" value="1"/>
</dbReference>
<feature type="domain" description="Rieske" evidence="7">
    <location>
        <begin position="7"/>
        <end position="102"/>
    </location>
</feature>
<protein>
    <submittedName>
        <fullName evidence="8">Rieske 2Fe-2S domain-containing protein</fullName>
    </submittedName>
</protein>
<dbReference type="Pfam" id="PF00355">
    <property type="entry name" value="Rieske"/>
    <property type="match status" value="1"/>
</dbReference>
<name>A0A6L8MFV9_9BURK</name>
<dbReference type="InterPro" id="IPR036922">
    <property type="entry name" value="Rieske_2Fe-2S_sf"/>
</dbReference>
<evidence type="ECO:0000256" key="6">
    <source>
        <dbReference type="ARBA" id="ARBA00038001"/>
    </source>
</evidence>
<dbReference type="Gene3D" id="2.102.10.10">
    <property type="entry name" value="Rieske [2Fe-2S] iron-sulphur domain"/>
    <property type="match status" value="1"/>
</dbReference>
<dbReference type="PANTHER" id="PTHR21496:SF0">
    <property type="entry name" value="RIESKE DOMAIN-CONTAINING PROTEIN"/>
    <property type="match status" value="1"/>
</dbReference>
<evidence type="ECO:0000256" key="1">
    <source>
        <dbReference type="ARBA" id="ARBA00022714"/>
    </source>
</evidence>
<dbReference type="GO" id="GO:0046872">
    <property type="term" value="F:metal ion binding"/>
    <property type="evidence" value="ECO:0007669"/>
    <property type="project" value="UniProtKB-KW"/>
</dbReference>
<dbReference type="InterPro" id="IPR017941">
    <property type="entry name" value="Rieske_2Fe-2S"/>
</dbReference>
<proteinExistence type="inferred from homology"/>
<keyword evidence="1" id="KW-0001">2Fe-2S</keyword>
<dbReference type="SUPFAM" id="SSF50022">
    <property type="entry name" value="ISP domain"/>
    <property type="match status" value="1"/>
</dbReference>
<dbReference type="RefSeq" id="WP_161019007.1">
    <property type="nucleotide sequence ID" value="NZ_WWCP01000006.1"/>
</dbReference>
<sequence>MTTQTWIDAVAQDAIPDEDVMAVDVGGRELAFYGVDGQVYVTDNLCTHGHARLSDGFLEGTEIECPLHQGKFDVCSGKAMCAPLTVDLRTYPVKIENGRVFVDLGDI</sequence>
<keyword evidence="4" id="KW-0411">Iron-sulfur</keyword>
<keyword evidence="2" id="KW-0479">Metal-binding</keyword>
<evidence type="ECO:0000256" key="3">
    <source>
        <dbReference type="ARBA" id="ARBA00023004"/>
    </source>
</evidence>
<comment type="caution">
    <text evidence="8">The sequence shown here is derived from an EMBL/GenBank/DDBJ whole genome shotgun (WGS) entry which is preliminary data.</text>
</comment>
<dbReference type="GO" id="GO:0051537">
    <property type="term" value="F:2 iron, 2 sulfur cluster binding"/>
    <property type="evidence" value="ECO:0007669"/>
    <property type="project" value="UniProtKB-KW"/>
</dbReference>
<evidence type="ECO:0000259" key="7">
    <source>
        <dbReference type="PROSITE" id="PS51296"/>
    </source>
</evidence>
<evidence type="ECO:0000256" key="4">
    <source>
        <dbReference type="ARBA" id="ARBA00023014"/>
    </source>
</evidence>
<dbReference type="AlphaFoldDB" id="A0A6L8MFV9"/>
<reference evidence="8 9" key="1">
    <citation type="submission" date="2019-12" db="EMBL/GenBank/DDBJ databases">
        <title>Novel species isolated from a subtropical stream in China.</title>
        <authorList>
            <person name="Lu H."/>
        </authorList>
    </citation>
    <scope>NUCLEOTIDE SEQUENCE [LARGE SCALE GENOMIC DNA]</scope>
    <source>
        <strain evidence="8 9">FT50W</strain>
    </source>
</reference>
<dbReference type="PROSITE" id="PS51296">
    <property type="entry name" value="RIESKE"/>
    <property type="match status" value="1"/>
</dbReference>
<dbReference type="PANTHER" id="PTHR21496">
    <property type="entry name" value="FERREDOXIN-RELATED"/>
    <property type="match status" value="1"/>
</dbReference>